<reference evidence="4 5" key="1">
    <citation type="submission" date="2014-03" db="EMBL/GenBank/DDBJ databases">
        <title>Draft Genome Sequences of 13 Willow Endophytes.</title>
        <authorList>
            <person name="Gan H.Y."/>
            <person name="Gan H.M."/>
            <person name="Savka M.A."/>
            <person name="Hudson A.O."/>
        </authorList>
    </citation>
    <scope>NUCLEOTIDE SEQUENCE [LARGE SCALE GENOMIC DNA]</scope>
    <source>
        <strain evidence="4 5">RIT293</strain>
    </source>
</reference>
<keyword evidence="5" id="KW-1185">Reference proteome</keyword>
<evidence type="ECO:0000259" key="3">
    <source>
        <dbReference type="SMART" id="SM00382"/>
    </source>
</evidence>
<dbReference type="RefSeq" id="WP_235186112.1">
    <property type="nucleotide sequence ID" value="NZ_JFYO01000005.1"/>
</dbReference>
<dbReference type="GO" id="GO:0005524">
    <property type="term" value="F:ATP binding"/>
    <property type="evidence" value="ECO:0007669"/>
    <property type="project" value="UniProtKB-KW"/>
</dbReference>
<dbReference type="GO" id="GO:0032153">
    <property type="term" value="C:cell division site"/>
    <property type="evidence" value="ECO:0007669"/>
    <property type="project" value="TreeGrafter"/>
</dbReference>
<dbReference type="PATRIC" id="fig|273677.3.peg.1835"/>
<name>A0A031FSM8_9MICO</name>
<evidence type="ECO:0000256" key="2">
    <source>
        <dbReference type="ARBA" id="ARBA00022840"/>
    </source>
</evidence>
<dbReference type="PANTHER" id="PTHR12169">
    <property type="entry name" value="ATPASE N2B"/>
    <property type="match status" value="1"/>
</dbReference>
<evidence type="ECO:0000313" key="4">
    <source>
        <dbReference type="EMBL" id="EZP27859.1"/>
    </source>
</evidence>
<gene>
    <name evidence="4" type="ORF">BW34_01851</name>
</gene>
<dbReference type="InterPro" id="IPR005654">
    <property type="entry name" value="ATPase_AFG1-like"/>
</dbReference>
<sequence>MGKDELIRAVEAAASVDGFSLDSAQRAVLDRLSMLGTEPAGAARSVYVHGESGRGKSWLADAVYTALPLREKSRVHFHGFFHELHRSIQRHRGEPDAADRAIEDAIGNSRLLFFDELHVHDPGDARLLTRLLDHAFTRKVTVLATSNYAPDDLLPDPDWHHIFEPGIALITANMDVLALRGPTDYRTVTDDHTRGFASGIWSTRTPPRTTASPSSLTLNGRVFPATSTDDGQLSVTFDQLCRTPTSTIEYLRWARDFGSWTVTDVPRFDAVDPPAQQRFINAIDVLVAEDVPVDFYAHVDLDEFLEAASRRPDASRMSSRMRLLETVSGEPVIPKA</sequence>
<dbReference type="Pfam" id="PF03969">
    <property type="entry name" value="AFG1_ATPase"/>
    <property type="match status" value="1"/>
</dbReference>
<keyword evidence="1" id="KW-0547">Nucleotide-binding</keyword>
<feature type="domain" description="AAA+ ATPase" evidence="3">
    <location>
        <begin position="42"/>
        <end position="182"/>
    </location>
</feature>
<dbReference type="SUPFAM" id="SSF52540">
    <property type="entry name" value="P-loop containing nucleoside triphosphate hydrolases"/>
    <property type="match status" value="1"/>
</dbReference>
<dbReference type="GO" id="GO:0016887">
    <property type="term" value="F:ATP hydrolysis activity"/>
    <property type="evidence" value="ECO:0007669"/>
    <property type="project" value="InterPro"/>
</dbReference>
<dbReference type="InterPro" id="IPR027417">
    <property type="entry name" value="P-loop_NTPase"/>
</dbReference>
<evidence type="ECO:0000256" key="1">
    <source>
        <dbReference type="ARBA" id="ARBA00022741"/>
    </source>
</evidence>
<comment type="caution">
    <text evidence="4">The sequence shown here is derived from an EMBL/GenBank/DDBJ whole genome shotgun (WGS) entry which is preliminary data.</text>
</comment>
<dbReference type="Proteomes" id="UP000024001">
    <property type="component" value="Unassembled WGS sequence"/>
</dbReference>
<dbReference type="GO" id="GO:0051301">
    <property type="term" value="P:cell division"/>
    <property type="evidence" value="ECO:0007669"/>
    <property type="project" value="TreeGrafter"/>
</dbReference>
<accession>A0A031FSM8</accession>
<dbReference type="NCBIfam" id="NF040713">
    <property type="entry name" value="ZapE"/>
    <property type="match status" value="1"/>
</dbReference>
<dbReference type="Gene3D" id="3.40.50.300">
    <property type="entry name" value="P-loop containing nucleotide triphosphate hydrolases"/>
    <property type="match status" value="1"/>
</dbReference>
<dbReference type="eggNOG" id="COG1485">
    <property type="taxonomic scope" value="Bacteria"/>
</dbReference>
<dbReference type="EMBL" id="JFYO01000005">
    <property type="protein sequence ID" value="EZP27859.1"/>
    <property type="molecule type" value="Genomic_DNA"/>
</dbReference>
<dbReference type="PANTHER" id="PTHR12169:SF6">
    <property type="entry name" value="AFG1-LIKE ATPASE"/>
    <property type="match status" value="1"/>
</dbReference>
<dbReference type="GO" id="GO:0005737">
    <property type="term" value="C:cytoplasm"/>
    <property type="evidence" value="ECO:0007669"/>
    <property type="project" value="TreeGrafter"/>
</dbReference>
<dbReference type="InterPro" id="IPR003593">
    <property type="entry name" value="AAA+_ATPase"/>
</dbReference>
<protein>
    <submittedName>
        <fullName evidence="4">Putative ATPase</fullName>
    </submittedName>
</protein>
<organism evidence="4 5">
    <name type="scientific">Microbacterium oleivorans</name>
    <dbReference type="NCBI Taxonomy" id="273677"/>
    <lineage>
        <taxon>Bacteria</taxon>
        <taxon>Bacillati</taxon>
        <taxon>Actinomycetota</taxon>
        <taxon>Actinomycetes</taxon>
        <taxon>Micrococcales</taxon>
        <taxon>Microbacteriaceae</taxon>
        <taxon>Microbacterium</taxon>
    </lineage>
</organism>
<proteinExistence type="predicted"/>
<dbReference type="SMART" id="SM00382">
    <property type="entry name" value="AAA"/>
    <property type="match status" value="1"/>
</dbReference>
<evidence type="ECO:0000313" key="5">
    <source>
        <dbReference type="Proteomes" id="UP000024001"/>
    </source>
</evidence>
<dbReference type="AlphaFoldDB" id="A0A031FSM8"/>
<keyword evidence="2" id="KW-0067">ATP-binding</keyword>